<keyword evidence="3" id="KW-1185">Reference proteome</keyword>
<protein>
    <submittedName>
        <fullName evidence="2">DUF4253 domain-containing protein</fullName>
    </submittedName>
</protein>
<gene>
    <name evidence="2" type="ORF">H8K36_10925</name>
</gene>
<feature type="domain" description="DUF4253" evidence="1">
    <location>
        <begin position="121"/>
        <end position="227"/>
    </location>
</feature>
<dbReference type="RefSeq" id="WP_186916452.1">
    <property type="nucleotide sequence ID" value="NZ_JACOFZ010000003.1"/>
</dbReference>
<evidence type="ECO:0000259" key="1">
    <source>
        <dbReference type="Pfam" id="PF14062"/>
    </source>
</evidence>
<dbReference type="Proteomes" id="UP000627446">
    <property type="component" value="Unassembled WGS sequence"/>
</dbReference>
<evidence type="ECO:0000313" key="2">
    <source>
        <dbReference type="EMBL" id="MBC3881890.1"/>
    </source>
</evidence>
<proteinExistence type="predicted"/>
<comment type="caution">
    <text evidence="2">The sequence shown here is derived from an EMBL/GenBank/DDBJ whole genome shotgun (WGS) entry which is preliminary data.</text>
</comment>
<sequence length="227" mass="26053">MDDTLFTTITVAGDSALETLSLRRESHEQSGEYPFLIGTAEDVERLRESAEYNNQEVEDILREVVDFDTEAWLQERRQEAEEYEFSEEEILGDWPGEIADKGAISMHRDLLTNALRKEVFIGIAKAKEAWHLPAILKYGDWNACPSPQVHCAIHKLWADEFGAEIVSISGDVIECIVKNPPRDMEAAIRLAWQQYWYCPDIVDQGCETISNLAGTLLNSGYWYFWWD</sequence>
<dbReference type="EMBL" id="JACOFZ010000003">
    <property type="protein sequence ID" value="MBC3881890.1"/>
    <property type="molecule type" value="Genomic_DNA"/>
</dbReference>
<dbReference type="AlphaFoldDB" id="A0A923HLK6"/>
<evidence type="ECO:0000313" key="3">
    <source>
        <dbReference type="Proteomes" id="UP000627446"/>
    </source>
</evidence>
<accession>A0A923HLK6</accession>
<organism evidence="2 3">
    <name type="scientific">Undibacterium nitidum</name>
    <dbReference type="NCBI Taxonomy" id="2762298"/>
    <lineage>
        <taxon>Bacteria</taxon>
        <taxon>Pseudomonadati</taxon>
        <taxon>Pseudomonadota</taxon>
        <taxon>Betaproteobacteria</taxon>
        <taxon>Burkholderiales</taxon>
        <taxon>Oxalobacteraceae</taxon>
        <taxon>Undibacterium</taxon>
    </lineage>
</organism>
<dbReference type="Pfam" id="PF14062">
    <property type="entry name" value="DUF4253"/>
    <property type="match status" value="1"/>
</dbReference>
<dbReference type="InterPro" id="IPR025349">
    <property type="entry name" value="DUF4253"/>
</dbReference>
<name>A0A923HLK6_9BURK</name>
<reference evidence="2" key="1">
    <citation type="submission" date="2020-08" db="EMBL/GenBank/DDBJ databases">
        <title>Novel species isolated from subtropical streams in China.</title>
        <authorList>
            <person name="Lu H."/>
        </authorList>
    </citation>
    <scope>NUCLEOTIDE SEQUENCE</scope>
    <source>
        <strain evidence="2">LX22W</strain>
    </source>
</reference>